<evidence type="ECO:0008006" key="5">
    <source>
        <dbReference type="Google" id="ProtNLM"/>
    </source>
</evidence>
<reference evidence="3 4" key="1">
    <citation type="submission" date="2014-04" db="EMBL/GenBank/DDBJ databases">
        <authorList>
            <consortium name="DOE Joint Genome Institute"/>
            <person name="Kuo A."/>
            <person name="Ruytinx J."/>
            <person name="Rineau F."/>
            <person name="Colpaert J."/>
            <person name="Kohler A."/>
            <person name="Nagy L.G."/>
            <person name="Floudas D."/>
            <person name="Copeland A."/>
            <person name="Barry K.W."/>
            <person name="Cichocki N."/>
            <person name="Veneault-Fourrey C."/>
            <person name="LaButti K."/>
            <person name="Lindquist E.A."/>
            <person name="Lipzen A."/>
            <person name="Lundell T."/>
            <person name="Morin E."/>
            <person name="Murat C."/>
            <person name="Sun H."/>
            <person name="Tunlid A."/>
            <person name="Henrissat B."/>
            <person name="Grigoriev I.V."/>
            <person name="Hibbett D.S."/>
            <person name="Martin F."/>
            <person name="Nordberg H.P."/>
            <person name="Cantor M.N."/>
            <person name="Hua S.X."/>
        </authorList>
    </citation>
    <scope>NUCLEOTIDE SEQUENCE [LARGE SCALE GENOMIC DNA]</scope>
    <source>
        <strain evidence="3 4">UH-Slu-Lm8-n1</strain>
    </source>
</reference>
<keyword evidence="1" id="KW-0472">Membrane</keyword>
<gene>
    <name evidence="3" type="ORF">CY34DRAFT_812254</name>
</gene>
<evidence type="ECO:0000256" key="1">
    <source>
        <dbReference type="SAM" id="Phobius"/>
    </source>
</evidence>
<evidence type="ECO:0000313" key="3">
    <source>
        <dbReference type="EMBL" id="KIK35310.1"/>
    </source>
</evidence>
<accession>A0A0C9ZCQ6</accession>
<keyword evidence="2" id="KW-0732">Signal</keyword>
<name>A0A0C9ZCQ6_9AGAM</name>
<organism evidence="3 4">
    <name type="scientific">Suillus luteus UH-Slu-Lm8-n1</name>
    <dbReference type="NCBI Taxonomy" id="930992"/>
    <lineage>
        <taxon>Eukaryota</taxon>
        <taxon>Fungi</taxon>
        <taxon>Dikarya</taxon>
        <taxon>Basidiomycota</taxon>
        <taxon>Agaricomycotina</taxon>
        <taxon>Agaricomycetes</taxon>
        <taxon>Agaricomycetidae</taxon>
        <taxon>Boletales</taxon>
        <taxon>Suillineae</taxon>
        <taxon>Suillaceae</taxon>
        <taxon>Suillus</taxon>
    </lineage>
</organism>
<evidence type="ECO:0000256" key="2">
    <source>
        <dbReference type="SAM" id="SignalP"/>
    </source>
</evidence>
<feature type="chain" id="PRO_5002207064" description="Hydrophobin" evidence="2">
    <location>
        <begin position="18"/>
        <end position="71"/>
    </location>
</feature>
<dbReference type="HOGENOM" id="CLU_2741750_0_0_1"/>
<protein>
    <recommendedName>
        <fullName evidence="5">Hydrophobin</fullName>
    </recommendedName>
</protein>
<dbReference type="AlphaFoldDB" id="A0A0C9ZCQ6"/>
<dbReference type="OrthoDB" id="3362246at2759"/>
<dbReference type="Proteomes" id="UP000054485">
    <property type="component" value="Unassembled WGS sequence"/>
</dbReference>
<keyword evidence="4" id="KW-1185">Reference proteome</keyword>
<reference evidence="4" key="2">
    <citation type="submission" date="2015-01" db="EMBL/GenBank/DDBJ databases">
        <title>Evolutionary Origins and Diversification of the Mycorrhizal Mutualists.</title>
        <authorList>
            <consortium name="DOE Joint Genome Institute"/>
            <consortium name="Mycorrhizal Genomics Consortium"/>
            <person name="Kohler A."/>
            <person name="Kuo A."/>
            <person name="Nagy L.G."/>
            <person name="Floudas D."/>
            <person name="Copeland A."/>
            <person name="Barry K.W."/>
            <person name="Cichocki N."/>
            <person name="Veneault-Fourrey C."/>
            <person name="LaButti K."/>
            <person name="Lindquist E.A."/>
            <person name="Lipzen A."/>
            <person name="Lundell T."/>
            <person name="Morin E."/>
            <person name="Murat C."/>
            <person name="Riley R."/>
            <person name="Ohm R."/>
            <person name="Sun H."/>
            <person name="Tunlid A."/>
            <person name="Henrissat B."/>
            <person name="Grigoriev I.V."/>
            <person name="Hibbett D.S."/>
            <person name="Martin F."/>
        </authorList>
    </citation>
    <scope>NUCLEOTIDE SEQUENCE [LARGE SCALE GENOMIC DNA]</scope>
    <source>
        <strain evidence="4">UH-Slu-Lm8-n1</strain>
    </source>
</reference>
<keyword evidence="1" id="KW-1133">Transmembrane helix</keyword>
<sequence length="71" mass="7528">MKFSVTSLALFVAGTLAQFTINTPCCRGLLLSRNSANVVECQPTLLAWSGGTAPYFLVGGVLLAWLLVIDP</sequence>
<proteinExistence type="predicted"/>
<feature type="transmembrane region" description="Helical" evidence="1">
    <location>
        <begin position="46"/>
        <end position="68"/>
    </location>
</feature>
<keyword evidence="1" id="KW-0812">Transmembrane</keyword>
<evidence type="ECO:0000313" key="4">
    <source>
        <dbReference type="Proteomes" id="UP000054485"/>
    </source>
</evidence>
<dbReference type="EMBL" id="KN835638">
    <property type="protein sequence ID" value="KIK35310.1"/>
    <property type="molecule type" value="Genomic_DNA"/>
</dbReference>
<feature type="signal peptide" evidence="2">
    <location>
        <begin position="1"/>
        <end position="17"/>
    </location>
</feature>
<dbReference type="InParanoid" id="A0A0C9ZCQ6"/>